<evidence type="ECO:0000313" key="2">
    <source>
        <dbReference type="EMBL" id="SFL53172.1"/>
    </source>
</evidence>
<dbReference type="AlphaFoldDB" id="W5YVQ0"/>
<dbReference type="EMBL" id="CP007152">
    <property type="protein sequence ID" value="AHI33140.1"/>
    <property type="molecule type" value="Genomic_DNA"/>
</dbReference>
<dbReference type="Proteomes" id="UP000199211">
    <property type="component" value="Unassembled WGS sequence"/>
</dbReference>
<dbReference type="EMBL" id="FOTV01000003">
    <property type="protein sequence ID" value="SFL53172.1"/>
    <property type="molecule type" value="Genomic_DNA"/>
</dbReference>
<dbReference type="Proteomes" id="UP000035081">
    <property type="component" value="Chromosome"/>
</dbReference>
<evidence type="ECO:0000313" key="4">
    <source>
        <dbReference type="Proteomes" id="UP000199211"/>
    </source>
</evidence>
<sequence length="158" mass="17855">MSELHGTLVFHATTQALANCLEDFSEETAAETVLALIKSAGVTVSEEDFPLLFDIDDGVLFAEGINCEDQYVIIAPFGEEWLEVLKTLSRSKSLSFWARLQHEHGIDFYIAVFGEHEMIVAIDHEDGELDDDQLNEIEAKWRTAVPNDIRGYFPEDFE</sequence>
<dbReference type="HOGENOM" id="CLU_1667295_0_0_6"/>
<dbReference type="RefSeq" id="WP_041333668.1">
    <property type="nucleotide sequence ID" value="NZ_FOTV01000003.1"/>
</dbReference>
<protein>
    <submittedName>
        <fullName evidence="1">Uncharacterized protein</fullName>
    </submittedName>
</protein>
<accession>W5YVQ0</accession>
<reference evidence="1 3" key="1">
    <citation type="journal article" date="2014" name="Genome Announc.">
        <title>Draft Genome Sequences of Marinobacter similis A3d10T and Marinobacter salarius R9SW1T.</title>
        <authorList>
            <person name="Ivanova E.P."/>
            <person name="Ng H.J."/>
            <person name="Webb H.K."/>
            <person name="Feng G."/>
            <person name="Oshima K."/>
            <person name="Hattori M."/>
            <person name="Ohkuma M."/>
            <person name="Sergeev A.F."/>
            <person name="Mikhailov V.V."/>
            <person name="Crawford R.J."/>
            <person name="Sawabe T."/>
        </authorList>
    </citation>
    <scope>NUCLEOTIDE SEQUENCE [LARGE SCALE GENOMIC DNA]</scope>
    <source>
        <strain evidence="3">A3d10 and R9SW1</strain>
        <strain evidence="1">R9SW1</strain>
    </source>
</reference>
<reference evidence="2 4" key="2">
    <citation type="submission" date="2016-10" db="EMBL/GenBank/DDBJ databases">
        <authorList>
            <person name="Varghese N."/>
            <person name="Submissions S."/>
        </authorList>
    </citation>
    <scope>NUCLEOTIDE SEQUENCE [LARGE SCALE GENOMIC DNA]</scope>
    <source>
        <strain evidence="2 4">DSM 26291</strain>
    </source>
</reference>
<dbReference type="KEGG" id="msr:AU15_09835"/>
<accession>A0A1I4IFL9</accession>
<evidence type="ECO:0000313" key="1">
    <source>
        <dbReference type="EMBL" id="AHI33140.1"/>
    </source>
</evidence>
<name>W5YVQ0_9GAMM</name>
<keyword evidence="4" id="KW-1185">Reference proteome</keyword>
<gene>
    <name evidence="1" type="ORF">AU15_09835</name>
    <name evidence="2" type="ORF">SAMN04487868_103262</name>
</gene>
<evidence type="ECO:0000313" key="3">
    <source>
        <dbReference type="Proteomes" id="UP000035081"/>
    </source>
</evidence>
<proteinExistence type="predicted"/>
<organism evidence="1 3">
    <name type="scientific">Marinobacter salarius</name>
    <dbReference type="NCBI Taxonomy" id="1420917"/>
    <lineage>
        <taxon>Bacteria</taxon>
        <taxon>Pseudomonadati</taxon>
        <taxon>Pseudomonadota</taxon>
        <taxon>Gammaproteobacteria</taxon>
        <taxon>Pseudomonadales</taxon>
        <taxon>Marinobacteraceae</taxon>
        <taxon>Marinobacter</taxon>
    </lineage>
</organism>